<evidence type="ECO:0000256" key="4">
    <source>
        <dbReference type="ARBA" id="ARBA00022729"/>
    </source>
</evidence>
<evidence type="ECO:0000256" key="5">
    <source>
        <dbReference type="ARBA" id="ARBA00022801"/>
    </source>
</evidence>
<dbReference type="Gene3D" id="3.40.50.1820">
    <property type="entry name" value="alpha/beta hydrolase"/>
    <property type="match status" value="1"/>
</dbReference>
<dbReference type="PANTHER" id="PTHR38050:SF2">
    <property type="entry name" value="FERULOYL ESTERASE C-RELATED"/>
    <property type="match status" value="1"/>
</dbReference>
<keyword evidence="6" id="KW-0119">Carbohydrate metabolism</keyword>
<comment type="caution">
    <text evidence="9">The sequence shown here is derived from an EMBL/GenBank/DDBJ whole genome shotgun (WGS) entry which is preliminary data.</text>
</comment>
<evidence type="ECO:0000256" key="6">
    <source>
        <dbReference type="ARBA" id="ARBA00023277"/>
    </source>
</evidence>
<dbReference type="PROSITE" id="PS51318">
    <property type="entry name" value="TAT"/>
    <property type="match status" value="1"/>
</dbReference>
<protein>
    <recommendedName>
        <fullName evidence="11">Polyhydroxybutyrate depolymerase</fullName>
    </recommendedName>
</protein>
<evidence type="ECO:0000313" key="9">
    <source>
        <dbReference type="EMBL" id="PMC65322.1"/>
    </source>
</evidence>
<dbReference type="GO" id="GO:0045493">
    <property type="term" value="P:xylan catabolic process"/>
    <property type="evidence" value="ECO:0007669"/>
    <property type="project" value="UniProtKB-KW"/>
</dbReference>
<organism evidence="9 10">
    <name type="scientific">Corynebacterium tuscaniense</name>
    <dbReference type="NCBI Taxonomy" id="302449"/>
    <lineage>
        <taxon>Bacteria</taxon>
        <taxon>Bacillati</taxon>
        <taxon>Actinomycetota</taxon>
        <taxon>Actinomycetes</taxon>
        <taxon>Mycobacteriales</taxon>
        <taxon>Corynebacteriaceae</taxon>
        <taxon>Corynebacterium</taxon>
    </lineage>
</organism>
<dbReference type="AlphaFoldDB" id="A0A2N6T7Q0"/>
<dbReference type="InterPro" id="IPR006311">
    <property type="entry name" value="TAT_signal"/>
</dbReference>
<evidence type="ECO:0000256" key="2">
    <source>
        <dbReference type="ARBA" id="ARBA00022525"/>
    </source>
</evidence>
<dbReference type="GO" id="GO:0030600">
    <property type="term" value="F:feruloyl esterase activity"/>
    <property type="evidence" value="ECO:0007669"/>
    <property type="project" value="InterPro"/>
</dbReference>
<evidence type="ECO:0000256" key="1">
    <source>
        <dbReference type="ARBA" id="ARBA00004613"/>
    </source>
</evidence>
<keyword evidence="10" id="KW-1185">Reference proteome</keyword>
<keyword evidence="5" id="KW-0378">Hydrolase</keyword>
<dbReference type="EMBL" id="PNHG01000001">
    <property type="protein sequence ID" value="PMC65322.1"/>
    <property type="molecule type" value="Genomic_DNA"/>
</dbReference>
<keyword evidence="3" id="KW-0858">Xylan degradation</keyword>
<dbReference type="Pfam" id="PF10503">
    <property type="entry name" value="Esterase_PHB"/>
    <property type="match status" value="1"/>
</dbReference>
<evidence type="ECO:0008006" key="11">
    <source>
        <dbReference type="Google" id="ProtNLM"/>
    </source>
</evidence>
<keyword evidence="2" id="KW-0964">Secreted</keyword>
<proteinExistence type="predicted"/>
<evidence type="ECO:0000256" key="7">
    <source>
        <dbReference type="ARBA" id="ARBA00023326"/>
    </source>
</evidence>
<keyword evidence="7" id="KW-0624">Polysaccharide degradation</keyword>
<dbReference type="InterPro" id="IPR029058">
    <property type="entry name" value="AB_hydrolase_fold"/>
</dbReference>
<name>A0A2N6T7Q0_9CORY</name>
<dbReference type="GO" id="GO:0005576">
    <property type="term" value="C:extracellular region"/>
    <property type="evidence" value="ECO:0007669"/>
    <property type="project" value="UniProtKB-SubCell"/>
</dbReference>
<feature type="signal peptide" evidence="8">
    <location>
        <begin position="1"/>
        <end position="30"/>
    </location>
</feature>
<dbReference type="SUPFAM" id="SSF53474">
    <property type="entry name" value="alpha/beta-Hydrolases"/>
    <property type="match status" value="1"/>
</dbReference>
<dbReference type="InterPro" id="IPR043595">
    <property type="entry name" value="FaeB/C/D"/>
</dbReference>
<comment type="subcellular location">
    <subcellularLocation>
        <location evidence="1">Secreted</location>
    </subcellularLocation>
</comment>
<evidence type="ECO:0000256" key="3">
    <source>
        <dbReference type="ARBA" id="ARBA00022651"/>
    </source>
</evidence>
<gene>
    <name evidence="9" type="ORF">CJ203_00065</name>
</gene>
<accession>A0A2N6T7Q0</accession>
<evidence type="ECO:0000313" key="10">
    <source>
        <dbReference type="Proteomes" id="UP000235836"/>
    </source>
</evidence>
<dbReference type="PANTHER" id="PTHR38050">
    <property type="match status" value="1"/>
</dbReference>
<sequence length="311" mass="32666">MQKFRRGAVAALTAAALTVSVSVSLSPAQAQNKDSSSLSSLSGRELLELSSALLQQLPPDGPAQNGGKRHVQAAGMNREYTLVLPDDYDPARTYPVIIGFGGWQHDAAQTQSYERLEQAAQGQAIVVYAQGINNAWGGAPYAAAPLQSDVAYVRAIIDDLGASHNIDRDRVYAAGLSNGGGMAAALACHAPDLVAAVASVAGAYYNPTVSGCANGSVRTLLMHADNDDVVHYDGGVRHGAPYKSVRSLFYDQGVRNGCTMSAVSSRQQGNATVFAPNHCQTQTEIVKIAGGGHTWFTNPSATNWVVTFFLG</sequence>
<evidence type="ECO:0000256" key="8">
    <source>
        <dbReference type="SAM" id="SignalP"/>
    </source>
</evidence>
<keyword evidence="4 8" id="KW-0732">Signal</keyword>
<dbReference type="InterPro" id="IPR010126">
    <property type="entry name" value="Esterase_phb"/>
</dbReference>
<dbReference type="Proteomes" id="UP000235836">
    <property type="component" value="Unassembled WGS sequence"/>
</dbReference>
<dbReference type="RefSeq" id="WP_102723106.1">
    <property type="nucleotide sequence ID" value="NZ_PNHG01000001.1"/>
</dbReference>
<feature type="chain" id="PRO_5014918205" description="Polyhydroxybutyrate depolymerase" evidence="8">
    <location>
        <begin position="31"/>
        <end position="311"/>
    </location>
</feature>
<reference evidence="9 10" key="1">
    <citation type="submission" date="2017-09" db="EMBL/GenBank/DDBJ databases">
        <title>Bacterial strain isolated from the female urinary microbiota.</title>
        <authorList>
            <person name="Thomas-White K."/>
            <person name="Kumar N."/>
            <person name="Forster S."/>
            <person name="Putonti C."/>
            <person name="Lawley T."/>
            <person name="Wolfe A.J."/>
        </authorList>
    </citation>
    <scope>NUCLEOTIDE SEQUENCE [LARGE SCALE GENOMIC DNA]</scope>
    <source>
        <strain evidence="9 10">UMB0792</strain>
    </source>
</reference>